<gene>
    <name evidence="3" type="ORF">Theth_1844</name>
</gene>
<dbReference type="Gene3D" id="3.40.920.10">
    <property type="entry name" value="Pyruvate-ferredoxin oxidoreductase, PFOR, domain III"/>
    <property type="match status" value="1"/>
</dbReference>
<accession>F7YWB1</accession>
<dbReference type="OrthoDB" id="9789125at2"/>
<keyword evidence="3" id="KW-0670">Pyruvate</keyword>
<dbReference type="SUPFAM" id="SSF53323">
    <property type="entry name" value="Pyruvate-ferredoxin oxidoreductase, PFOR, domain III"/>
    <property type="match status" value="1"/>
</dbReference>
<dbReference type="RefSeq" id="WP_013933094.1">
    <property type="nucleotide sequence ID" value="NC_015707.1"/>
</dbReference>
<evidence type="ECO:0000313" key="3">
    <source>
        <dbReference type="EMBL" id="AEH51886.1"/>
    </source>
</evidence>
<dbReference type="InterPro" id="IPR019752">
    <property type="entry name" value="Pyrv/ketoisovalerate_OxRed_cat"/>
</dbReference>
<dbReference type="HOGENOM" id="CLU_087284_0_1_0"/>
<keyword evidence="4" id="KW-1185">Reference proteome</keyword>
<dbReference type="eggNOG" id="COG1014">
    <property type="taxonomic scope" value="Bacteria"/>
</dbReference>
<proteinExistence type="predicted"/>
<dbReference type="EMBL" id="CP002351">
    <property type="protein sequence ID" value="AEH51886.1"/>
    <property type="molecule type" value="Genomic_DNA"/>
</dbReference>
<reference evidence="3 4" key="1">
    <citation type="submission" date="2010-11" db="EMBL/GenBank/DDBJ databases">
        <title>The complete genome of Thermotoga thermarum DSM 5069.</title>
        <authorList>
            <consortium name="US DOE Joint Genome Institute (JGI-PGF)"/>
            <person name="Lucas S."/>
            <person name="Copeland A."/>
            <person name="Lapidus A."/>
            <person name="Bruce D."/>
            <person name="Goodwin L."/>
            <person name="Pitluck S."/>
            <person name="Kyrpides N."/>
            <person name="Mavromatis K."/>
            <person name="Ivanova N."/>
            <person name="Zeytun A."/>
            <person name="Brettin T."/>
            <person name="Detter J.C."/>
            <person name="Tapia R."/>
            <person name="Han C."/>
            <person name="Land M."/>
            <person name="Hauser L."/>
            <person name="Markowitz V."/>
            <person name="Cheng J.-F."/>
            <person name="Hugenholtz P."/>
            <person name="Woyke T."/>
            <person name="Wu D."/>
            <person name="Spring S."/>
            <person name="Schroeder M."/>
            <person name="Brambilla E."/>
            <person name="Klenk H.-P."/>
            <person name="Eisen J.A."/>
        </authorList>
    </citation>
    <scope>NUCLEOTIDE SEQUENCE [LARGE SCALE GENOMIC DNA]</scope>
    <source>
        <strain evidence="3 4">DSM 5069</strain>
    </source>
</reference>
<dbReference type="InterPro" id="IPR011894">
    <property type="entry name" value="PorC_KorC"/>
</dbReference>
<evidence type="ECO:0000259" key="2">
    <source>
        <dbReference type="Pfam" id="PF01558"/>
    </source>
</evidence>
<evidence type="ECO:0000313" key="4">
    <source>
        <dbReference type="Proteomes" id="UP000006804"/>
    </source>
</evidence>
<evidence type="ECO:0000256" key="1">
    <source>
        <dbReference type="ARBA" id="ARBA00023002"/>
    </source>
</evidence>
<dbReference type="PANTHER" id="PTHR42730:SF1">
    <property type="entry name" value="2-OXOGLUTARATE SYNTHASE SUBUNIT KORC"/>
    <property type="match status" value="1"/>
</dbReference>
<dbReference type="STRING" id="688269.Theth_1844"/>
<sequence length="182" mass="19688" precursor="true">MTHSFIIAGFGGQGVMLMGQILAQAAMIEGKNVTWFPSYGPEMRGGTANCTVVISDEPVASPVVENPLELVVMNIPSLLKFEPKVKPSGYLFVNSSVVDRKPTRNDIQVFEIPVNDLAEKLGNARVANMVMLGAVVQVTKCVKLDAVVEAIKYKLSSRGEQIVDLNIKAIYEGVRHVGGSDR</sequence>
<protein>
    <submittedName>
        <fullName evidence="3">Pyruvate/ketoisovalerate oxidoreductase, gamma subunit</fullName>
    </submittedName>
</protein>
<dbReference type="InterPro" id="IPR002869">
    <property type="entry name" value="Pyrv_flavodox_OxRed_cen"/>
</dbReference>
<dbReference type="Proteomes" id="UP000006804">
    <property type="component" value="Chromosome"/>
</dbReference>
<name>F7YWB1_9THEM</name>
<keyword evidence="1" id="KW-0560">Oxidoreductase</keyword>
<dbReference type="InterPro" id="IPR052554">
    <property type="entry name" value="2-oxoglutarate_synth_KorC"/>
</dbReference>
<feature type="domain" description="Pyruvate/ketoisovalerate oxidoreductase catalytic" evidence="2">
    <location>
        <begin position="11"/>
        <end position="174"/>
    </location>
</feature>
<dbReference type="GO" id="GO:0016625">
    <property type="term" value="F:oxidoreductase activity, acting on the aldehyde or oxo group of donors, iron-sulfur protein as acceptor"/>
    <property type="evidence" value="ECO:0007669"/>
    <property type="project" value="InterPro"/>
</dbReference>
<dbReference type="NCBIfam" id="TIGR02175">
    <property type="entry name" value="PorC_KorC"/>
    <property type="match status" value="1"/>
</dbReference>
<dbReference type="AlphaFoldDB" id="F7YWB1"/>
<dbReference type="PATRIC" id="fig|688269.3.peg.1899"/>
<dbReference type="PANTHER" id="PTHR42730">
    <property type="entry name" value="2-OXOGLUTARATE SYNTHASE SUBUNIT KORC"/>
    <property type="match status" value="1"/>
</dbReference>
<dbReference type="Pfam" id="PF01558">
    <property type="entry name" value="POR"/>
    <property type="match status" value="1"/>
</dbReference>
<organism evidence="3 4">
    <name type="scientific">Pseudothermotoga thermarum DSM 5069</name>
    <dbReference type="NCBI Taxonomy" id="688269"/>
    <lineage>
        <taxon>Bacteria</taxon>
        <taxon>Thermotogati</taxon>
        <taxon>Thermotogota</taxon>
        <taxon>Thermotogae</taxon>
        <taxon>Thermotogales</taxon>
        <taxon>Thermotogaceae</taxon>
        <taxon>Pseudothermotoga</taxon>
    </lineage>
</organism>
<dbReference type="KEGG" id="tta:Theth_1844"/>